<protein>
    <submittedName>
        <fullName evidence="1">Uncharacterized protein</fullName>
    </submittedName>
</protein>
<name>A0A8S9K874_BRACR</name>
<sequence>MKPISPIKFDPNIDLSETLADPISEKTRTVTLELATAATKDQKEDLTLNLLENALSPGSRIGRMVFAVLSLKKLVGS</sequence>
<proteinExistence type="predicted"/>
<evidence type="ECO:0000313" key="1">
    <source>
        <dbReference type="EMBL" id="KAF2590379.1"/>
    </source>
</evidence>
<reference evidence="1" key="1">
    <citation type="submission" date="2019-12" db="EMBL/GenBank/DDBJ databases">
        <title>Genome sequencing and annotation of Brassica cretica.</title>
        <authorList>
            <person name="Studholme D.J."/>
            <person name="Sarris P.F."/>
        </authorList>
    </citation>
    <scope>NUCLEOTIDE SEQUENCE</scope>
    <source>
        <strain evidence="1">PFS-102/07</strain>
        <tissue evidence="1">Leaf</tissue>
    </source>
</reference>
<dbReference type="EMBL" id="QGKY02000190">
    <property type="protein sequence ID" value="KAF2590379.1"/>
    <property type="molecule type" value="Genomic_DNA"/>
</dbReference>
<accession>A0A8S9K874</accession>
<gene>
    <name evidence="1" type="ORF">F2Q70_00041405</name>
</gene>
<organism evidence="1">
    <name type="scientific">Brassica cretica</name>
    <name type="common">Mustard</name>
    <dbReference type="NCBI Taxonomy" id="69181"/>
    <lineage>
        <taxon>Eukaryota</taxon>
        <taxon>Viridiplantae</taxon>
        <taxon>Streptophyta</taxon>
        <taxon>Embryophyta</taxon>
        <taxon>Tracheophyta</taxon>
        <taxon>Spermatophyta</taxon>
        <taxon>Magnoliopsida</taxon>
        <taxon>eudicotyledons</taxon>
        <taxon>Gunneridae</taxon>
        <taxon>Pentapetalae</taxon>
        <taxon>rosids</taxon>
        <taxon>malvids</taxon>
        <taxon>Brassicales</taxon>
        <taxon>Brassicaceae</taxon>
        <taxon>Brassiceae</taxon>
        <taxon>Brassica</taxon>
    </lineage>
</organism>
<comment type="caution">
    <text evidence="1">The sequence shown here is derived from an EMBL/GenBank/DDBJ whole genome shotgun (WGS) entry which is preliminary data.</text>
</comment>
<dbReference type="AlphaFoldDB" id="A0A8S9K874"/>